<evidence type="ECO:0000256" key="2">
    <source>
        <dbReference type="ARBA" id="ARBA00022679"/>
    </source>
</evidence>
<evidence type="ECO:0008006" key="5">
    <source>
        <dbReference type="Google" id="ProtNLM"/>
    </source>
</evidence>
<dbReference type="InterPro" id="IPR051159">
    <property type="entry name" value="Hexapeptide_acetyltransf"/>
</dbReference>
<evidence type="ECO:0000256" key="1">
    <source>
        <dbReference type="ARBA" id="ARBA00007274"/>
    </source>
</evidence>
<accession>A0A919G9R0</accession>
<dbReference type="PANTHER" id="PTHR23416:SF23">
    <property type="entry name" value="ACETYLTRANSFERASE C18B11.09C-RELATED"/>
    <property type="match status" value="1"/>
</dbReference>
<dbReference type="Pfam" id="PF00132">
    <property type="entry name" value="Hexapep"/>
    <property type="match status" value="1"/>
</dbReference>
<organism evidence="3 4">
    <name type="scientific">Streptomyces capitiformicae</name>
    <dbReference type="NCBI Taxonomy" id="2014920"/>
    <lineage>
        <taxon>Bacteria</taxon>
        <taxon>Bacillati</taxon>
        <taxon>Actinomycetota</taxon>
        <taxon>Actinomycetes</taxon>
        <taxon>Kitasatosporales</taxon>
        <taxon>Streptomycetaceae</taxon>
        <taxon>Streptomyces</taxon>
    </lineage>
</organism>
<dbReference type="GO" id="GO:0008374">
    <property type="term" value="F:O-acyltransferase activity"/>
    <property type="evidence" value="ECO:0007669"/>
    <property type="project" value="TreeGrafter"/>
</dbReference>
<reference evidence="3" key="2">
    <citation type="submission" date="2020-09" db="EMBL/GenBank/DDBJ databases">
        <authorList>
            <person name="Sun Q."/>
            <person name="Zhou Y."/>
        </authorList>
    </citation>
    <scope>NUCLEOTIDE SEQUENCE</scope>
    <source>
        <strain evidence="3">CGMCC 4.7403</strain>
    </source>
</reference>
<dbReference type="InterPro" id="IPR011004">
    <property type="entry name" value="Trimer_LpxA-like_sf"/>
</dbReference>
<comment type="caution">
    <text evidence="3">The sequence shown here is derived from an EMBL/GenBank/DDBJ whole genome shotgun (WGS) entry which is preliminary data.</text>
</comment>
<dbReference type="RefSeq" id="WP_189780285.1">
    <property type="nucleotide sequence ID" value="NZ_BNAT01000001.1"/>
</dbReference>
<name>A0A919G9R0_9ACTN</name>
<dbReference type="PANTHER" id="PTHR23416">
    <property type="entry name" value="SIALIC ACID SYNTHASE-RELATED"/>
    <property type="match status" value="1"/>
</dbReference>
<comment type="similarity">
    <text evidence="1">Belongs to the transferase hexapeptide repeat family.</text>
</comment>
<reference evidence="3" key="1">
    <citation type="journal article" date="2014" name="Int. J. Syst. Evol. Microbiol.">
        <title>Complete genome sequence of Corynebacterium casei LMG S-19264T (=DSM 44701T), isolated from a smear-ripened cheese.</title>
        <authorList>
            <consortium name="US DOE Joint Genome Institute (JGI-PGF)"/>
            <person name="Walter F."/>
            <person name="Albersmeier A."/>
            <person name="Kalinowski J."/>
            <person name="Ruckert C."/>
        </authorList>
    </citation>
    <scope>NUCLEOTIDE SEQUENCE</scope>
    <source>
        <strain evidence="3">CGMCC 4.7403</strain>
    </source>
</reference>
<dbReference type="SUPFAM" id="SSF51161">
    <property type="entry name" value="Trimeric LpxA-like enzymes"/>
    <property type="match status" value="1"/>
</dbReference>
<dbReference type="AlphaFoldDB" id="A0A919G9R0"/>
<keyword evidence="2" id="KW-0808">Transferase</keyword>
<sequence length="560" mass="60714">MDHRQPPSVSHFDHCPWLFEKEATEDQRAAQRERQRSLGGDNEIGERCYVAESAAVFPDLLRLGDDSYIAAHAYVTGDLTTGTDCTLNPFTVVRGTVELGSAVRIGAHTSLLGFNHSTAPDRPVFRQPHTSRGITVGDDVWIGSHVVVVDGVTIGDHCVIGAGSVVTKDMPAWTVAAGNPARRIRDRRETRRETGDGDVLARFADTARAQAADLLARCWTGDRYVDRPGAEPTVRAHCDAVEIADLLLGTAPEQLGSDEHIERLSALQDKETGLVPEFGERVPPMDADGFIGEGAPLYHVLSVGYALDLLGAALPQPVHGVRNMTADQLITRLEGLPWRDHAWGAGAWIDTWATAAHWNLRHTDGDGMTPGSLEALFGWLLTRADPWTAMWGSPSTATGRLQVVNGYYRLTRGSFAQFGVPVPHPERVVDAVLDHARDTRWFGAGRENACNVLDVAHPLWLCTRQPAGGGGRDDGYRSAEIRSWAERQLTATLARWQDGKGFGFGPGTAGPGPEAGLQGTEMWLAILWLLADLLGRSDALGYRPRGVHRPEPGDACTPVG</sequence>
<keyword evidence="4" id="KW-1185">Reference proteome</keyword>
<protein>
    <recommendedName>
        <fullName evidence="5">Acetyltransferase</fullName>
    </recommendedName>
</protein>
<dbReference type="InterPro" id="IPR001451">
    <property type="entry name" value="Hexapep"/>
</dbReference>
<proteinExistence type="inferred from homology"/>
<evidence type="ECO:0000313" key="3">
    <source>
        <dbReference type="EMBL" id="GHH80588.1"/>
    </source>
</evidence>
<dbReference type="Proteomes" id="UP000603227">
    <property type="component" value="Unassembled WGS sequence"/>
</dbReference>
<dbReference type="CDD" id="cd04647">
    <property type="entry name" value="LbH_MAT_like"/>
    <property type="match status" value="1"/>
</dbReference>
<dbReference type="GO" id="GO:0005829">
    <property type="term" value="C:cytosol"/>
    <property type="evidence" value="ECO:0007669"/>
    <property type="project" value="TreeGrafter"/>
</dbReference>
<evidence type="ECO:0000313" key="4">
    <source>
        <dbReference type="Proteomes" id="UP000603227"/>
    </source>
</evidence>
<gene>
    <name evidence="3" type="ORF">GCM10017771_00300</name>
</gene>
<dbReference type="Gene3D" id="2.160.10.10">
    <property type="entry name" value="Hexapeptide repeat proteins"/>
    <property type="match status" value="1"/>
</dbReference>
<dbReference type="EMBL" id="BNAT01000001">
    <property type="protein sequence ID" value="GHH80588.1"/>
    <property type="molecule type" value="Genomic_DNA"/>
</dbReference>